<gene>
    <name evidence="2" type="ORF">Sradi_2443900</name>
</gene>
<reference evidence="2" key="1">
    <citation type="submission" date="2020-06" db="EMBL/GenBank/DDBJ databases">
        <authorList>
            <person name="Li T."/>
            <person name="Hu X."/>
            <person name="Zhang T."/>
            <person name="Song X."/>
            <person name="Zhang H."/>
            <person name="Dai N."/>
            <person name="Sheng W."/>
            <person name="Hou X."/>
            <person name="Wei L."/>
        </authorList>
    </citation>
    <scope>NUCLEOTIDE SEQUENCE</scope>
    <source>
        <strain evidence="2">G02</strain>
        <tissue evidence="2">Leaf</tissue>
    </source>
</reference>
<feature type="region of interest" description="Disordered" evidence="1">
    <location>
        <begin position="216"/>
        <end position="251"/>
    </location>
</feature>
<evidence type="ECO:0000313" key="2">
    <source>
        <dbReference type="EMBL" id="KAL0392211.1"/>
    </source>
</evidence>
<reference evidence="2" key="2">
    <citation type="journal article" date="2024" name="Plant">
        <title>Genomic evolution and insights into agronomic trait innovations of Sesamum species.</title>
        <authorList>
            <person name="Miao H."/>
            <person name="Wang L."/>
            <person name="Qu L."/>
            <person name="Liu H."/>
            <person name="Sun Y."/>
            <person name="Le M."/>
            <person name="Wang Q."/>
            <person name="Wei S."/>
            <person name="Zheng Y."/>
            <person name="Lin W."/>
            <person name="Duan Y."/>
            <person name="Cao H."/>
            <person name="Xiong S."/>
            <person name="Wang X."/>
            <person name="Wei L."/>
            <person name="Li C."/>
            <person name="Ma Q."/>
            <person name="Ju M."/>
            <person name="Zhao R."/>
            <person name="Li G."/>
            <person name="Mu C."/>
            <person name="Tian Q."/>
            <person name="Mei H."/>
            <person name="Zhang T."/>
            <person name="Gao T."/>
            <person name="Zhang H."/>
        </authorList>
    </citation>
    <scope>NUCLEOTIDE SEQUENCE</scope>
    <source>
        <strain evidence="2">G02</strain>
    </source>
</reference>
<evidence type="ECO:0000256" key="1">
    <source>
        <dbReference type="SAM" id="MobiDB-lite"/>
    </source>
</evidence>
<dbReference type="PANTHER" id="PTHR15678:SF6">
    <property type="entry name" value="BRIDGE-LIKE LIPID TRANSFER PROTEIN FAMILY MEMBER 2"/>
    <property type="match status" value="1"/>
</dbReference>
<proteinExistence type="predicted"/>
<accession>A0AAW2SI54</accession>
<sequence>MHIKVDIYPLKIHLTESLYKVMWHYFFPEEEQDSQRRQEVWKVSTTAAARRVKKGTSVHDASPSSSHSTKDAETSKSSTSSSSANQSSVHADSYQAPKSQHVKAKSGSGSIPELRRTSSFDRTWEETVAESVANELVLQMHSSNVSSPKAVQMVELLLTYEGSRFAVSDLRLLMDTFHRVEFTGTWRRLFSRVKKHIIWGVLKSVTGMQGKKFKDKAQPTTVAVPESDLNLSDSDGGSAEKTDQLPMAWPKRTADGAGDGFVTSIRGLFNSQRRKAKAFVLRTMRGEGENELHGEWSESDAEFSPFARQLTITKAKRLIRRHTKKFRSRGQRGLSIKESLPASPRESTPFESDSSSGSSPFEDFEEKLQELSKEGDVCTTGVF</sequence>
<feature type="compositionally biased region" description="Low complexity" evidence="1">
    <location>
        <begin position="346"/>
        <end position="361"/>
    </location>
</feature>
<comment type="caution">
    <text evidence="2">The sequence shown here is derived from an EMBL/GenBank/DDBJ whole genome shotgun (WGS) entry which is preliminary data.</text>
</comment>
<feature type="compositionally biased region" description="Low complexity" evidence="1">
    <location>
        <begin position="75"/>
        <end position="93"/>
    </location>
</feature>
<feature type="compositionally biased region" description="Low complexity" evidence="1">
    <location>
        <begin position="227"/>
        <end position="237"/>
    </location>
</feature>
<dbReference type="InterPro" id="IPR045167">
    <property type="entry name" value="Hobbit"/>
</dbReference>
<feature type="region of interest" description="Disordered" evidence="1">
    <location>
        <begin position="48"/>
        <end position="114"/>
    </location>
</feature>
<dbReference type="AlphaFoldDB" id="A0AAW2SI54"/>
<feature type="region of interest" description="Disordered" evidence="1">
    <location>
        <begin position="322"/>
        <end position="366"/>
    </location>
</feature>
<protein>
    <submittedName>
        <fullName evidence="2">Protein SABRE</fullName>
    </submittedName>
</protein>
<organism evidence="2">
    <name type="scientific">Sesamum radiatum</name>
    <name type="common">Black benniseed</name>
    <dbReference type="NCBI Taxonomy" id="300843"/>
    <lineage>
        <taxon>Eukaryota</taxon>
        <taxon>Viridiplantae</taxon>
        <taxon>Streptophyta</taxon>
        <taxon>Embryophyta</taxon>
        <taxon>Tracheophyta</taxon>
        <taxon>Spermatophyta</taxon>
        <taxon>Magnoliopsida</taxon>
        <taxon>eudicotyledons</taxon>
        <taxon>Gunneridae</taxon>
        <taxon>Pentapetalae</taxon>
        <taxon>asterids</taxon>
        <taxon>lamiids</taxon>
        <taxon>Lamiales</taxon>
        <taxon>Pedaliaceae</taxon>
        <taxon>Sesamum</taxon>
    </lineage>
</organism>
<name>A0AAW2SI54_SESRA</name>
<dbReference type="Pfam" id="PF10344">
    <property type="entry name" value="Hobbit"/>
    <property type="match status" value="1"/>
</dbReference>
<feature type="compositionally biased region" description="Low complexity" evidence="1">
    <location>
        <begin position="58"/>
        <end position="67"/>
    </location>
</feature>
<dbReference type="PANTHER" id="PTHR15678">
    <property type="entry name" value="ANTIGEN MLAA-22-RELATED"/>
    <property type="match status" value="1"/>
</dbReference>
<dbReference type="EMBL" id="JACGWJ010000010">
    <property type="protein sequence ID" value="KAL0392211.1"/>
    <property type="molecule type" value="Genomic_DNA"/>
</dbReference>